<dbReference type="SUPFAM" id="SSF55718">
    <property type="entry name" value="SCP-like"/>
    <property type="match status" value="1"/>
</dbReference>
<dbReference type="RefSeq" id="WP_184990545.1">
    <property type="nucleotide sequence ID" value="NZ_JACHNE010000001.1"/>
</dbReference>
<dbReference type="EMBL" id="JACHNE010000001">
    <property type="protein sequence ID" value="MBB5798726.1"/>
    <property type="molecule type" value="Genomic_DNA"/>
</dbReference>
<feature type="domain" description="SCP2" evidence="1">
    <location>
        <begin position="59"/>
        <end position="148"/>
    </location>
</feature>
<keyword evidence="3" id="KW-1185">Reference proteome</keyword>
<dbReference type="Gene3D" id="3.30.1050.10">
    <property type="entry name" value="SCP2 sterol-binding domain"/>
    <property type="match status" value="1"/>
</dbReference>
<protein>
    <submittedName>
        <fullName evidence="2">Putative sterol carrier protein</fullName>
    </submittedName>
</protein>
<dbReference type="Proteomes" id="UP000590647">
    <property type="component" value="Unassembled WGS sequence"/>
</dbReference>
<reference evidence="2 3" key="1">
    <citation type="submission" date="2020-08" db="EMBL/GenBank/DDBJ databases">
        <title>Sequencing the genomes of 1000 actinobacteria strains.</title>
        <authorList>
            <person name="Klenk H.-P."/>
        </authorList>
    </citation>
    <scope>NUCLEOTIDE SEQUENCE [LARGE SCALE GENOMIC DNA]</scope>
    <source>
        <strain evidence="2 3">DSM 40084</strain>
    </source>
</reference>
<evidence type="ECO:0000313" key="3">
    <source>
        <dbReference type="Proteomes" id="UP000590647"/>
    </source>
</evidence>
<evidence type="ECO:0000313" key="2">
    <source>
        <dbReference type="EMBL" id="MBB5798726.1"/>
    </source>
</evidence>
<dbReference type="Pfam" id="PF02036">
    <property type="entry name" value="SCP2"/>
    <property type="match status" value="1"/>
</dbReference>
<dbReference type="InterPro" id="IPR003033">
    <property type="entry name" value="SCP2_sterol-bd_dom"/>
</dbReference>
<gene>
    <name evidence="2" type="ORF">HDA41_006690</name>
</gene>
<proteinExistence type="predicted"/>
<sequence>MTDELDLDSLDLAAVSPDEFARIVKGLSGREIGEIAQDEVLRRRVIAEIFGRMERQFRPDAAGPLNAVIRWKITGESDVVYETAVADRTLTVREGRSESEARVSLVLDDAAFLKLVSGNGSPVSMFITRKLKVVGDIALATRLPSLFDIPEA</sequence>
<dbReference type="AlphaFoldDB" id="A0A7W9HB52"/>
<evidence type="ECO:0000259" key="1">
    <source>
        <dbReference type="Pfam" id="PF02036"/>
    </source>
</evidence>
<accession>A0A7W9HB52</accession>
<dbReference type="InterPro" id="IPR036527">
    <property type="entry name" value="SCP2_sterol-bd_dom_sf"/>
</dbReference>
<name>A0A7W9HB52_9ACTN</name>
<comment type="caution">
    <text evidence="2">The sequence shown here is derived from an EMBL/GenBank/DDBJ whole genome shotgun (WGS) entry which is preliminary data.</text>
</comment>
<organism evidence="2 3">
    <name type="scientific">Streptomyces caelestis</name>
    <dbReference type="NCBI Taxonomy" id="36816"/>
    <lineage>
        <taxon>Bacteria</taxon>
        <taxon>Bacillati</taxon>
        <taxon>Actinomycetota</taxon>
        <taxon>Actinomycetes</taxon>
        <taxon>Kitasatosporales</taxon>
        <taxon>Streptomycetaceae</taxon>
        <taxon>Streptomyces</taxon>
    </lineage>
</organism>